<dbReference type="Gene3D" id="2.10.25.160">
    <property type="entry name" value="Granulin"/>
    <property type="match status" value="1"/>
</dbReference>
<evidence type="ECO:0000313" key="3">
    <source>
        <dbReference type="EMBL" id="JAG89773.1"/>
    </source>
</evidence>
<dbReference type="InterPro" id="IPR037277">
    <property type="entry name" value="Granulin_sf"/>
</dbReference>
<organism evidence="3">
    <name type="scientific">Amblyomma americanum</name>
    <name type="common">Lone star tick</name>
    <dbReference type="NCBI Taxonomy" id="6943"/>
    <lineage>
        <taxon>Eukaryota</taxon>
        <taxon>Metazoa</taxon>
        <taxon>Ecdysozoa</taxon>
        <taxon>Arthropoda</taxon>
        <taxon>Chelicerata</taxon>
        <taxon>Arachnida</taxon>
        <taxon>Acari</taxon>
        <taxon>Parasitiformes</taxon>
        <taxon>Ixodida</taxon>
        <taxon>Ixodoidea</taxon>
        <taxon>Ixodidae</taxon>
        <taxon>Amblyomminae</taxon>
        <taxon>Amblyomma</taxon>
    </lineage>
</organism>
<feature type="domain" description="Granulins" evidence="2">
    <location>
        <begin position="3"/>
        <end position="16"/>
    </location>
</feature>
<dbReference type="Pfam" id="PF00396">
    <property type="entry name" value="Granulin"/>
    <property type="match status" value="1"/>
</dbReference>
<dbReference type="InterPro" id="IPR000118">
    <property type="entry name" value="Granulin"/>
</dbReference>
<dbReference type="EMBL" id="GBZX01002967">
    <property type="protein sequence ID" value="JAG89773.1"/>
    <property type="molecule type" value="mRNA"/>
</dbReference>
<keyword evidence="1" id="KW-1015">Disulfide bond</keyword>
<dbReference type="PROSITE" id="PS00799">
    <property type="entry name" value="GRANULINS"/>
    <property type="match status" value="1"/>
</dbReference>
<sequence length="75" mass="7797">VCCADGKHCCPRGTACDLVGGRCIHNEAFDVPETRTLTLTQAKPLKNETTSAEAIRAGYNAGPCSLGDVLCSDGI</sequence>
<accession>A0A0C9SBG7</accession>
<reference evidence="3" key="1">
    <citation type="journal article" date="2015" name="PLoS ONE">
        <title>An Insight into the Sialome of the Lone Star Tick, Amblyomma americanum, with a Glimpse on Its Time Dependent Gene Expression.</title>
        <authorList>
            <person name="Karim S."/>
            <person name="Ribeiro J.M."/>
        </authorList>
    </citation>
    <scope>NUCLEOTIDE SEQUENCE</scope>
    <source>
        <tissue evidence="3">Salivary gland</tissue>
    </source>
</reference>
<name>A0A0C9SBG7_AMBAM</name>
<dbReference type="AlphaFoldDB" id="A0A0C9SBG7"/>
<protein>
    <recommendedName>
        <fullName evidence="2">Granulins domain-containing protein</fullName>
    </recommendedName>
</protein>
<proteinExistence type="evidence at transcript level"/>
<evidence type="ECO:0000256" key="1">
    <source>
        <dbReference type="ARBA" id="ARBA00023157"/>
    </source>
</evidence>
<evidence type="ECO:0000259" key="2">
    <source>
        <dbReference type="PROSITE" id="PS00799"/>
    </source>
</evidence>
<feature type="non-terminal residue" evidence="3">
    <location>
        <position position="1"/>
    </location>
</feature>
<feature type="non-terminal residue" evidence="3">
    <location>
        <position position="75"/>
    </location>
</feature>